<protein>
    <submittedName>
        <fullName evidence="5">Hemolysin D</fullName>
    </submittedName>
</protein>
<dbReference type="NCBIfam" id="TIGR02971">
    <property type="entry name" value="heterocyst_DevB"/>
    <property type="match status" value="1"/>
</dbReference>
<evidence type="ECO:0000313" key="6">
    <source>
        <dbReference type="Proteomes" id="UP000092093"/>
    </source>
</evidence>
<dbReference type="InterPro" id="IPR014315">
    <property type="entry name" value="ABC_heterocyst_DevB"/>
</dbReference>
<name>A0A1B7X5Z2_APHFL</name>
<evidence type="ECO:0000256" key="3">
    <source>
        <dbReference type="SAM" id="Coils"/>
    </source>
</evidence>
<dbReference type="GO" id="GO:0030313">
    <property type="term" value="C:cell envelope"/>
    <property type="evidence" value="ECO:0007669"/>
    <property type="project" value="UniProtKB-SubCell"/>
</dbReference>
<dbReference type="Proteomes" id="UP000092093">
    <property type="component" value="Unassembled WGS sequence"/>
</dbReference>
<comment type="caution">
    <text evidence="5">The sequence shown here is derived from an EMBL/GenBank/DDBJ whole genome shotgun (WGS) entry which is preliminary data.</text>
</comment>
<keyword evidence="2 3" id="KW-0175">Coiled coil</keyword>
<dbReference type="Gene3D" id="2.40.30.170">
    <property type="match status" value="1"/>
</dbReference>
<keyword evidence="4" id="KW-0812">Transmembrane</keyword>
<evidence type="ECO:0000256" key="2">
    <source>
        <dbReference type="ARBA" id="ARBA00023054"/>
    </source>
</evidence>
<feature type="transmembrane region" description="Helical" evidence="4">
    <location>
        <begin position="20"/>
        <end position="38"/>
    </location>
</feature>
<gene>
    <name evidence="5" type="ORF">AN484_05045</name>
</gene>
<reference evidence="5 6" key="1">
    <citation type="submission" date="2015-09" db="EMBL/GenBank/DDBJ databases">
        <title>Aphanizomenon flos-aquae WA102.</title>
        <authorList>
            <person name="Driscoll C."/>
        </authorList>
    </citation>
    <scope>NUCLEOTIDE SEQUENCE [LARGE SCALE GENOMIC DNA]</scope>
    <source>
        <strain evidence="5">WA102</strain>
    </source>
</reference>
<feature type="coiled-coil region" evidence="3">
    <location>
        <begin position="179"/>
        <end position="251"/>
    </location>
</feature>
<keyword evidence="4" id="KW-1133">Transmembrane helix</keyword>
<dbReference type="EMBL" id="LJOW01000014">
    <property type="protein sequence ID" value="OBQ44796.1"/>
    <property type="molecule type" value="Genomic_DNA"/>
</dbReference>
<evidence type="ECO:0000256" key="4">
    <source>
        <dbReference type="SAM" id="Phobius"/>
    </source>
</evidence>
<dbReference type="PATRIC" id="fig|1710896.3.peg.2649"/>
<dbReference type="SUPFAM" id="SSF111369">
    <property type="entry name" value="HlyD-like secretion proteins"/>
    <property type="match status" value="1"/>
</dbReference>
<dbReference type="PRINTS" id="PR01490">
    <property type="entry name" value="RTXTOXIND"/>
</dbReference>
<keyword evidence="4" id="KW-0472">Membrane</keyword>
<dbReference type="InterPro" id="IPR050465">
    <property type="entry name" value="UPF0194_transport"/>
</dbReference>
<sequence>MNLQLFNSFKSLKKSGTTTLIMAIVSLGFVTAIAYSIVKKQLPNQTSLPVSSQNQRLPQAIAALGYLEPQGEVIQLSAPAFMEGTRVKKLLVKRGQQVKAGQIIAIIDNSDRLTAILEEAKTNVKVANARLQQVKAGVKQGEITAQKSKFQATQAELQGQIATQKATIASLKYDLEGQKNTQKAVIQRIESELKNAQTECSRYENLYTDRAVSTSQKDNICLQKEIKENQLKEAKSTLNQITTTKQEQINQATANLNRTINTVTRQINQEKATLAAVSEVRPTDVILANTQLEAAQKALKTAQANLDLSYVRSPQNGQIIKIHTWPGELISNKGIVAIGNTQQMYVTSEIYETDINKVKLGQIATIKADGIVEGLTGIVDEIGLEISSKNVLSTDPVAEADARVVEVKIKLNPQDSIKVSRLTNLQVNVIINPGKTDN</sequence>
<dbReference type="Gene3D" id="2.40.50.100">
    <property type="match status" value="1"/>
</dbReference>
<comment type="subcellular location">
    <subcellularLocation>
        <location evidence="1">Cell envelope</location>
    </subcellularLocation>
</comment>
<evidence type="ECO:0000256" key="1">
    <source>
        <dbReference type="ARBA" id="ARBA00004196"/>
    </source>
</evidence>
<organism evidence="5 6">
    <name type="scientific">Aphanizomenon flos-aquae WA102</name>
    <dbReference type="NCBI Taxonomy" id="1710896"/>
    <lineage>
        <taxon>Bacteria</taxon>
        <taxon>Bacillati</taxon>
        <taxon>Cyanobacteriota</taxon>
        <taxon>Cyanophyceae</taxon>
        <taxon>Nostocales</taxon>
        <taxon>Aphanizomenonaceae</taxon>
        <taxon>Aphanizomenon</taxon>
    </lineage>
</organism>
<accession>A0A1B7X5Z2</accession>
<dbReference type="PANTHER" id="PTHR32347:SF27">
    <property type="entry name" value="RND EFFLUX PUMP MEMBRANE FUSION PROTEIN BARREL-SANDWICH DOMAIN-CONTAINING PROTEIN"/>
    <property type="match status" value="1"/>
</dbReference>
<proteinExistence type="predicted"/>
<dbReference type="AlphaFoldDB" id="A0A1B7X5Z2"/>
<dbReference type="PANTHER" id="PTHR32347">
    <property type="entry name" value="EFFLUX SYSTEM COMPONENT YKNX-RELATED"/>
    <property type="match status" value="1"/>
</dbReference>
<evidence type="ECO:0000313" key="5">
    <source>
        <dbReference type="EMBL" id="OBQ44796.1"/>
    </source>
</evidence>
<feature type="coiled-coil region" evidence="3">
    <location>
        <begin position="110"/>
        <end position="137"/>
    </location>
</feature>